<dbReference type="Pfam" id="PF13673">
    <property type="entry name" value="Acetyltransf_10"/>
    <property type="match status" value="1"/>
</dbReference>
<dbReference type="InterPro" id="IPR016181">
    <property type="entry name" value="Acyl_CoA_acyltransferase"/>
</dbReference>
<dbReference type="Gene3D" id="3.40.630.30">
    <property type="match status" value="1"/>
</dbReference>
<dbReference type="InterPro" id="IPR050276">
    <property type="entry name" value="MshD_Acetyltransferase"/>
</dbReference>
<dbReference type="EMBL" id="JAMLJM010000001">
    <property type="protein sequence ID" value="MCL9807851.1"/>
    <property type="molecule type" value="Genomic_DNA"/>
</dbReference>
<dbReference type="CDD" id="cd04301">
    <property type="entry name" value="NAT_SF"/>
    <property type="match status" value="1"/>
</dbReference>
<sequence length="163" mass="18986">MEIITATKEQLPIIRDLAYKIWPDTYGQILSSEQLEYMLLNFYNIPSLEEQFDNGQVFLLVKEEENFLGFAAYQINCKTEGKTKLHKIYVLPETQGKGIGKLLLQEVENRARLHGNTHLFLNVNKYNKAQEFYKSQGFVVVLEEVIDIGHGYIMDDYVMEKEL</sequence>
<organism evidence="2 3">
    <name type="scientific">Flavobacterium luminosum</name>
    <dbReference type="NCBI Taxonomy" id="2949086"/>
    <lineage>
        <taxon>Bacteria</taxon>
        <taxon>Pseudomonadati</taxon>
        <taxon>Bacteroidota</taxon>
        <taxon>Flavobacteriia</taxon>
        <taxon>Flavobacteriales</taxon>
        <taxon>Flavobacteriaceae</taxon>
        <taxon>Flavobacterium</taxon>
    </lineage>
</organism>
<dbReference type="PANTHER" id="PTHR43617">
    <property type="entry name" value="L-AMINO ACID N-ACETYLTRANSFERASE"/>
    <property type="match status" value="1"/>
</dbReference>
<dbReference type="PANTHER" id="PTHR43617:SF22">
    <property type="entry name" value="L-AMINO ACID N-ACETYLTRANSFERASE AAAT"/>
    <property type="match status" value="1"/>
</dbReference>
<keyword evidence="3" id="KW-1185">Reference proteome</keyword>
<accession>A0ABT0TK59</accession>
<evidence type="ECO:0000313" key="3">
    <source>
        <dbReference type="Proteomes" id="UP001317191"/>
    </source>
</evidence>
<dbReference type="RefSeq" id="WP_250590433.1">
    <property type="nucleotide sequence ID" value="NZ_JAMLJM010000001.1"/>
</dbReference>
<dbReference type="PROSITE" id="PS51186">
    <property type="entry name" value="GNAT"/>
    <property type="match status" value="1"/>
</dbReference>
<name>A0ABT0TK59_9FLAO</name>
<gene>
    <name evidence="2" type="ORF">NAT50_00575</name>
</gene>
<comment type="caution">
    <text evidence="2">The sequence shown here is derived from an EMBL/GenBank/DDBJ whole genome shotgun (WGS) entry which is preliminary data.</text>
</comment>
<protein>
    <submittedName>
        <fullName evidence="2">GNAT family N-acetyltransferase</fullName>
    </submittedName>
</protein>
<dbReference type="InterPro" id="IPR000182">
    <property type="entry name" value="GNAT_dom"/>
</dbReference>
<dbReference type="Proteomes" id="UP001317191">
    <property type="component" value="Unassembled WGS sequence"/>
</dbReference>
<dbReference type="SUPFAM" id="SSF55729">
    <property type="entry name" value="Acyl-CoA N-acyltransferases (Nat)"/>
    <property type="match status" value="1"/>
</dbReference>
<reference evidence="2 3" key="1">
    <citation type="submission" date="2022-05" db="EMBL/GenBank/DDBJ databases">
        <title>Flavobacterium sp., isolated from activated sludge.</title>
        <authorList>
            <person name="Ran Q."/>
        </authorList>
    </citation>
    <scope>NUCLEOTIDE SEQUENCE [LARGE SCALE GENOMIC DNA]</scope>
    <source>
        <strain evidence="2 3">HXWNR70</strain>
    </source>
</reference>
<evidence type="ECO:0000313" key="2">
    <source>
        <dbReference type="EMBL" id="MCL9807851.1"/>
    </source>
</evidence>
<evidence type="ECO:0000259" key="1">
    <source>
        <dbReference type="PROSITE" id="PS51186"/>
    </source>
</evidence>
<proteinExistence type="predicted"/>
<feature type="domain" description="N-acetyltransferase" evidence="1">
    <location>
        <begin position="1"/>
        <end position="163"/>
    </location>
</feature>